<evidence type="ECO:0000313" key="5">
    <source>
        <dbReference type="Proteomes" id="UP000567186"/>
    </source>
</evidence>
<keyword evidence="2 4" id="KW-0378">Hydrolase</keyword>
<dbReference type="InterPro" id="IPR045254">
    <property type="entry name" value="Nit1/2_C-N_Hydrolase"/>
</dbReference>
<dbReference type="Pfam" id="PF00795">
    <property type="entry name" value="CN_hydrolase"/>
    <property type="match status" value="1"/>
</dbReference>
<dbReference type="InterPro" id="IPR003010">
    <property type="entry name" value="C-N_Hydrolase"/>
</dbReference>
<gene>
    <name evidence="4" type="ORF">HIU99_16430</name>
</gene>
<dbReference type="InterPro" id="IPR001110">
    <property type="entry name" value="UPF0012_CS"/>
</dbReference>
<dbReference type="AlphaFoldDB" id="A0A7Y0WTX7"/>
<dbReference type="SUPFAM" id="SSF56317">
    <property type="entry name" value="Carbon-nitrogen hydrolase"/>
    <property type="match status" value="1"/>
</dbReference>
<evidence type="ECO:0000256" key="2">
    <source>
        <dbReference type="ARBA" id="ARBA00022801"/>
    </source>
</evidence>
<organism evidence="4 5">
    <name type="scientific">Marinobacter orientalis</name>
    <dbReference type="NCBI Taxonomy" id="1928859"/>
    <lineage>
        <taxon>Bacteria</taxon>
        <taxon>Pseudomonadati</taxon>
        <taxon>Pseudomonadota</taxon>
        <taxon>Gammaproteobacteria</taxon>
        <taxon>Pseudomonadales</taxon>
        <taxon>Marinobacteraceae</taxon>
        <taxon>Marinobacter</taxon>
    </lineage>
</organism>
<dbReference type="PROSITE" id="PS50263">
    <property type="entry name" value="CN_HYDROLASE"/>
    <property type="match status" value="1"/>
</dbReference>
<feature type="domain" description="CN hydrolase" evidence="3">
    <location>
        <begin position="22"/>
        <end position="276"/>
    </location>
</feature>
<sequence>MSANAQQAVNRQDHGAKNRVKNRVAAIQMVSTHDIAANLREAGRLLAEAAASGAGMAVLPENFAVLATRQMIGCGRREADPDNLIRHFLAEQSAELGIWIVGGSLPIASRPDGSTVKDRVRACCLVYNGQGEEVARYDKIHLFDAMVEDAQGQYRESDTFEPGEEVVVIDTPAGRLGLAICYDLRFPELFRKLREQGAEWVSLPSAFTWNTGDAHWHALLRARAIENQVWMVAPGQGGQNSERRRTYGHSMIVDPWGRVLSELGEGPGVVTAELDQERLREIRTRMPVWEHRRL</sequence>
<dbReference type="PANTHER" id="PTHR23088">
    <property type="entry name" value="NITRILASE-RELATED"/>
    <property type="match status" value="1"/>
</dbReference>
<evidence type="ECO:0000256" key="1">
    <source>
        <dbReference type="ARBA" id="ARBA00010613"/>
    </source>
</evidence>
<evidence type="ECO:0000259" key="3">
    <source>
        <dbReference type="PROSITE" id="PS50263"/>
    </source>
</evidence>
<keyword evidence="5" id="KW-1185">Reference proteome</keyword>
<dbReference type="EMBL" id="JABCKY010000009">
    <property type="protein sequence ID" value="NMT65170.1"/>
    <property type="molecule type" value="Genomic_DNA"/>
</dbReference>
<dbReference type="CDD" id="cd07572">
    <property type="entry name" value="nit"/>
    <property type="match status" value="1"/>
</dbReference>
<dbReference type="InterPro" id="IPR036526">
    <property type="entry name" value="C-N_Hydrolase_sf"/>
</dbReference>
<protein>
    <submittedName>
        <fullName evidence="4">Carbon-nitrogen hydrolase family protein</fullName>
    </submittedName>
</protein>
<evidence type="ECO:0000313" key="4">
    <source>
        <dbReference type="EMBL" id="NMT65170.1"/>
    </source>
</evidence>
<dbReference type="Gene3D" id="3.60.110.10">
    <property type="entry name" value="Carbon-nitrogen hydrolase"/>
    <property type="match status" value="1"/>
</dbReference>
<dbReference type="GO" id="GO:0016811">
    <property type="term" value="F:hydrolase activity, acting on carbon-nitrogen (but not peptide) bonds, in linear amides"/>
    <property type="evidence" value="ECO:0007669"/>
    <property type="project" value="InterPro"/>
</dbReference>
<comment type="caution">
    <text evidence="4">The sequence shown here is derived from an EMBL/GenBank/DDBJ whole genome shotgun (WGS) entry which is preliminary data.</text>
</comment>
<dbReference type="PROSITE" id="PS01227">
    <property type="entry name" value="UPF0012"/>
    <property type="match status" value="1"/>
</dbReference>
<dbReference type="RefSeq" id="WP_135956392.1">
    <property type="nucleotide sequence ID" value="NZ_JABCKY010000009.1"/>
</dbReference>
<name>A0A7Y0WTX7_9GAMM</name>
<accession>A0A7Y0WTX7</accession>
<dbReference type="Proteomes" id="UP000567186">
    <property type="component" value="Unassembled WGS sequence"/>
</dbReference>
<proteinExistence type="inferred from homology"/>
<reference evidence="4 5" key="1">
    <citation type="submission" date="2020-04" db="EMBL/GenBank/DDBJ databases">
        <title>Marinobacter oceani sp. nov., isolated from marine solar saltern.</title>
        <authorList>
            <person name="Chen X.-Y."/>
        </authorList>
    </citation>
    <scope>NUCLEOTIDE SEQUENCE [LARGE SCALE GENOMIC DNA]</scope>
    <source>
        <strain evidence="4 5">W62</strain>
    </source>
</reference>
<dbReference type="OrthoDB" id="9811121at2"/>
<dbReference type="PANTHER" id="PTHR23088:SF27">
    <property type="entry name" value="DEAMINATED GLUTATHIONE AMIDASE"/>
    <property type="match status" value="1"/>
</dbReference>
<comment type="similarity">
    <text evidence="1">Belongs to the carbon-nitrogen hydrolase superfamily. NIT1/NIT2 family.</text>
</comment>